<comment type="caution">
    <text evidence="7">The sequence shown here is derived from an EMBL/GenBank/DDBJ whole genome shotgun (WGS) entry which is preliminary data.</text>
</comment>
<comment type="subcellular location">
    <subcellularLocation>
        <location evidence="1">Membrane</location>
        <topology evidence="1">Multi-pass membrane protein</topology>
    </subcellularLocation>
</comment>
<feature type="transmembrane region" description="Helical" evidence="6">
    <location>
        <begin position="12"/>
        <end position="42"/>
    </location>
</feature>
<evidence type="ECO:0000256" key="6">
    <source>
        <dbReference type="SAM" id="Phobius"/>
    </source>
</evidence>
<dbReference type="Pfam" id="PF05105">
    <property type="entry name" value="Phage_holin_4_1"/>
    <property type="match status" value="1"/>
</dbReference>
<comment type="similarity">
    <text evidence="5">Belongs to the bacteriophage holin family. Cp-1 holin subfamily.</text>
</comment>
<evidence type="ECO:0000256" key="2">
    <source>
        <dbReference type="ARBA" id="ARBA00022692"/>
    </source>
</evidence>
<dbReference type="NCBIfam" id="TIGR01593">
    <property type="entry name" value="holin_tox_secr"/>
    <property type="match status" value="1"/>
</dbReference>
<reference evidence="7 8" key="1">
    <citation type="submission" date="2020-12" db="EMBL/GenBank/DDBJ databases">
        <title>Vagococcus allomyrinae sp. nov. and Enterococcus lavae sp. nov., isolated from the larvae of Allomyrina dichotoma.</title>
        <authorList>
            <person name="Lee S.D."/>
        </authorList>
    </citation>
    <scope>NUCLEOTIDE SEQUENCE [LARGE SCALE GENOMIC DNA]</scope>
    <source>
        <strain evidence="7 8">BWM-S5</strain>
    </source>
</reference>
<keyword evidence="4 6" id="KW-0472">Membrane</keyword>
<dbReference type="EMBL" id="JAEDXU010000001">
    <property type="protein sequence ID" value="MBP1045263.1"/>
    <property type="molecule type" value="Genomic_DNA"/>
</dbReference>
<dbReference type="RefSeq" id="WP_209556037.1">
    <property type="nucleotide sequence ID" value="NZ_JAEDXU010000001.1"/>
</dbReference>
<evidence type="ECO:0000256" key="3">
    <source>
        <dbReference type="ARBA" id="ARBA00022989"/>
    </source>
</evidence>
<keyword evidence="8" id="KW-1185">Reference proteome</keyword>
<dbReference type="InterPro" id="IPR006480">
    <property type="entry name" value="Phage_holin_4_1"/>
</dbReference>
<dbReference type="Proteomes" id="UP000673375">
    <property type="component" value="Unassembled WGS sequence"/>
</dbReference>
<evidence type="ECO:0000256" key="1">
    <source>
        <dbReference type="ARBA" id="ARBA00004141"/>
    </source>
</evidence>
<keyword evidence="3 6" id="KW-1133">Transmembrane helix</keyword>
<sequence length="135" mass="15021">MEKYFNSISMVFGLIGGIAVGFLGGMDTILHVIMFLVVLDYLTGIAKGIKRKDLSSAIGFIGLMKKVMIFVVIALAVELEKLTGNSIPLREVVIMFYIANEGISLLENISEFLPLPEKLTQFFLQIRDSTEKEDE</sequence>
<organism evidence="7 8">
    <name type="scientific">Enterococcus larvae</name>
    <dbReference type="NCBI Taxonomy" id="2794352"/>
    <lineage>
        <taxon>Bacteria</taxon>
        <taxon>Bacillati</taxon>
        <taxon>Bacillota</taxon>
        <taxon>Bacilli</taxon>
        <taxon>Lactobacillales</taxon>
        <taxon>Enterococcaceae</taxon>
        <taxon>Enterococcus</taxon>
    </lineage>
</organism>
<proteinExistence type="inferred from homology"/>
<accession>A0ABS4CGB7</accession>
<keyword evidence="2 6" id="KW-0812">Transmembrane</keyword>
<evidence type="ECO:0000313" key="7">
    <source>
        <dbReference type="EMBL" id="MBP1045263.1"/>
    </source>
</evidence>
<evidence type="ECO:0000313" key="8">
    <source>
        <dbReference type="Proteomes" id="UP000673375"/>
    </source>
</evidence>
<feature type="transmembrane region" description="Helical" evidence="6">
    <location>
        <begin position="54"/>
        <end position="77"/>
    </location>
</feature>
<protein>
    <submittedName>
        <fullName evidence="7">Phage holin family protein</fullName>
    </submittedName>
</protein>
<gene>
    <name evidence="7" type="ORF">I6N96_03165</name>
</gene>
<evidence type="ECO:0000256" key="4">
    <source>
        <dbReference type="ARBA" id="ARBA00023136"/>
    </source>
</evidence>
<name>A0ABS4CGB7_9ENTE</name>
<evidence type="ECO:0000256" key="5">
    <source>
        <dbReference type="ARBA" id="ARBA00023600"/>
    </source>
</evidence>